<dbReference type="InterPro" id="IPR007367">
    <property type="entry name" value="DUF433"/>
</dbReference>
<dbReference type="Gene3D" id="1.10.10.10">
    <property type="entry name" value="Winged helix-like DNA-binding domain superfamily/Winged helix DNA-binding domain"/>
    <property type="match status" value="1"/>
</dbReference>
<proteinExistence type="predicted"/>
<dbReference type="InterPro" id="IPR009057">
    <property type="entry name" value="Homeodomain-like_sf"/>
</dbReference>
<evidence type="ECO:0000313" key="2">
    <source>
        <dbReference type="Proteomes" id="UP001597469"/>
    </source>
</evidence>
<gene>
    <name evidence="1" type="ORF">ACFSUS_06630</name>
</gene>
<sequence length="70" mass="7800">MFATAIGPPKRPVIRGLRYPVETMLELMASGMTHSEILADYEDLDEQDLLACLLFAAQLTKVKHISRLVA</sequence>
<dbReference type="Proteomes" id="UP001597469">
    <property type="component" value="Unassembled WGS sequence"/>
</dbReference>
<protein>
    <submittedName>
        <fullName evidence="1">DUF433 domain-containing protein</fullName>
    </submittedName>
</protein>
<dbReference type="RefSeq" id="WP_381520836.1">
    <property type="nucleotide sequence ID" value="NZ_JBHULN010000003.1"/>
</dbReference>
<dbReference type="SUPFAM" id="SSF46689">
    <property type="entry name" value="Homeodomain-like"/>
    <property type="match status" value="1"/>
</dbReference>
<organism evidence="1 2">
    <name type="scientific">Spirosoma soli</name>
    <dbReference type="NCBI Taxonomy" id="1770529"/>
    <lineage>
        <taxon>Bacteria</taxon>
        <taxon>Pseudomonadati</taxon>
        <taxon>Bacteroidota</taxon>
        <taxon>Cytophagia</taxon>
        <taxon>Cytophagales</taxon>
        <taxon>Cytophagaceae</taxon>
        <taxon>Spirosoma</taxon>
    </lineage>
</organism>
<dbReference type="Pfam" id="PF04255">
    <property type="entry name" value="DUF433"/>
    <property type="match status" value="1"/>
</dbReference>
<reference evidence="2" key="1">
    <citation type="journal article" date="2019" name="Int. J. Syst. Evol. Microbiol.">
        <title>The Global Catalogue of Microorganisms (GCM) 10K type strain sequencing project: providing services to taxonomists for standard genome sequencing and annotation.</title>
        <authorList>
            <consortium name="The Broad Institute Genomics Platform"/>
            <consortium name="The Broad Institute Genome Sequencing Center for Infectious Disease"/>
            <person name="Wu L."/>
            <person name="Ma J."/>
        </authorList>
    </citation>
    <scope>NUCLEOTIDE SEQUENCE [LARGE SCALE GENOMIC DNA]</scope>
    <source>
        <strain evidence="2">KCTC 42805</strain>
    </source>
</reference>
<accession>A0ABW5LZU2</accession>
<evidence type="ECO:0000313" key="1">
    <source>
        <dbReference type="EMBL" id="MFD2570303.1"/>
    </source>
</evidence>
<comment type="caution">
    <text evidence="1">The sequence shown here is derived from an EMBL/GenBank/DDBJ whole genome shotgun (WGS) entry which is preliminary data.</text>
</comment>
<dbReference type="EMBL" id="JBHULN010000003">
    <property type="protein sequence ID" value="MFD2570303.1"/>
    <property type="molecule type" value="Genomic_DNA"/>
</dbReference>
<keyword evidence="2" id="KW-1185">Reference proteome</keyword>
<name>A0ABW5LZU2_9BACT</name>
<dbReference type="InterPro" id="IPR036388">
    <property type="entry name" value="WH-like_DNA-bd_sf"/>
</dbReference>